<proteinExistence type="predicted"/>
<protein>
    <submittedName>
        <fullName evidence="10">Type II secretion system protein</fullName>
    </submittedName>
</protein>
<evidence type="ECO:0000256" key="3">
    <source>
        <dbReference type="ARBA" id="ARBA00022481"/>
    </source>
</evidence>
<keyword evidence="2" id="KW-1003">Cell membrane</keyword>
<keyword evidence="7 8" id="KW-0472">Membrane</keyword>
<keyword evidence="6 8" id="KW-1133">Transmembrane helix</keyword>
<dbReference type="Proteomes" id="UP000295244">
    <property type="component" value="Unassembled WGS sequence"/>
</dbReference>
<dbReference type="NCBIfam" id="TIGR02532">
    <property type="entry name" value="IV_pilin_GFxxxE"/>
    <property type="match status" value="1"/>
</dbReference>
<evidence type="ECO:0000259" key="9">
    <source>
        <dbReference type="Pfam" id="PF12019"/>
    </source>
</evidence>
<evidence type="ECO:0000256" key="4">
    <source>
        <dbReference type="ARBA" id="ARBA00022519"/>
    </source>
</evidence>
<gene>
    <name evidence="10" type="ORF">E0L93_08080</name>
</gene>
<dbReference type="Pfam" id="PF12019">
    <property type="entry name" value="GspH"/>
    <property type="match status" value="1"/>
</dbReference>
<evidence type="ECO:0000256" key="8">
    <source>
        <dbReference type="SAM" id="Phobius"/>
    </source>
</evidence>
<evidence type="ECO:0000256" key="1">
    <source>
        <dbReference type="ARBA" id="ARBA00004377"/>
    </source>
</evidence>
<dbReference type="Pfam" id="PF07963">
    <property type="entry name" value="N_methyl"/>
    <property type="match status" value="1"/>
</dbReference>
<dbReference type="EMBL" id="SKBU01000015">
    <property type="protein sequence ID" value="TCJ16683.1"/>
    <property type="molecule type" value="Genomic_DNA"/>
</dbReference>
<keyword evidence="3" id="KW-0488">Methylation</keyword>
<keyword evidence="4" id="KW-0997">Cell inner membrane</keyword>
<evidence type="ECO:0000313" key="10">
    <source>
        <dbReference type="EMBL" id="TCJ16683.1"/>
    </source>
</evidence>
<dbReference type="OrthoDB" id="5243341at2"/>
<dbReference type="InterPro" id="IPR022346">
    <property type="entry name" value="T2SS_GspH"/>
</dbReference>
<accession>A0A4R1BHH6</accession>
<organism evidence="10 11">
    <name type="scientific">Rubrobacter taiwanensis</name>
    <dbReference type="NCBI Taxonomy" id="185139"/>
    <lineage>
        <taxon>Bacteria</taxon>
        <taxon>Bacillati</taxon>
        <taxon>Actinomycetota</taxon>
        <taxon>Rubrobacteria</taxon>
        <taxon>Rubrobacterales</taxon>
        <taxon>Rubrobacteraceae</taxon>
        <taxon>Rubrobacter</taxon>
    </lineage>
</organism>
<feature type="transmembrane region" description="Helical" evidence="8">
    <location>
        <begin position="12"/>
        <end position="35"/>
    </location>
</feature>
<comment type="subcellular location">
    <subcellularLocation>
        <location evidence="1">Cell inner membrane</location>
        <topology evidence="1">Single-pass membrane protein</topology>
    </subcellularLocation>
</comment>
<dbReference type="GO" id="GO:0015628">
    <property type="term" value="P:protein secretion by the type II secretion system"/>
    <property type="evidence" value="ECO:0007669"/>
    <property type="project" value="InterPro"/>
</dbReference>
<name>A0A4R1BHH6_9ACTN</name>
<evidence type="ECO:0000256" key="2">
    <source>
        <dbReference type="ARBA" id="ARBA00022475"/>
    </source>
</evidence>
<dbReference type="Gene3D" id="3.30.700.10">
    <property type="entry name" value="Glycoprotein, Type 4 Pilin"/>
    <property type="match status" value="1"/>
</dbReference>
<dbReference type="AlphaFoldDB" id="A0A4R1BHH6"/>
<evidence type="ECO:0000256" key="5">
    <source>
        <dbReference type="ARBA" id="ARBA00022692"/>
    </source>
</evidence>
<keyword evidence="5 8" id="KW-0812">Transmembrane</keyword>
<dbReference type="SUPFAM" id="SSF54523">
    <property type="entry name" value="Pili subunits"/>
    <property type="match status" value="1"/>
</dbReference>
<reference evidence="10 11" key="1">
    <citation type="submission" date="2019-03" db="EMBL/GenBank/DDBJ databases">
        <title>Whole genome sequence of a novel Rubrobacter taiwanensis strain, isolated from Yellowstone National Park.</title>
        <authorList>
            <person name="Freed S."/>
            <person name="Ramaley R.F."/>
            <person name="Kyndt J.A."/>
        </authorList>
    </citation>
    <scope>NUCLEOTIDE SEQUENCE [LARGE SCALE GENOMIC DNA]</scope>
    <source>
        <strain evidence="10 11">Yellowstone</strain>
    </source>
</reference>
<dbReference type="InterPro" id="IPR012902">
    <property type="entry name" value="N_methyl_site"/>
</dbReference>
<dbReference type="GO" id="GO:0005886">
    <property type="term" value="C:plasma membrane"/>
    <property type="evidence" value="ECO:0007669"/>
    <property type="project" value="UniProtKB-SubCell"/>
</dbReference>
<comment type="caution">
    <text evidence="10">The sequence shown here is derived from an EMBL/GenBank/DDBJ whole genome shotgun (WGS) entry which is preliminary data.</text>
</comment>
<dbReference type="GO" id="GO:0015627">
    <property type="term" value="C:type II protein secretion system complex"/>
    <property type="evidence" value="ECO:0007669"/>
    <property type="project" value="InterPro"/>
</dbReference>
<sequence length="149" mass="15895">MPRLRLCERGFTLSEVLAVLAIAGILFALAAPVWWSVSESRAVDSAANQLAADLRLAHIGATNRLEDRVVVLTSGGATYTIGPAGETPAVRTLPEGTRVATGAALIFTPRGSVEPPEGTITVRVRSVDDPENYRDVEINTTTSRVRIVE</sequence>
<dbReference type="RefSeq" id="WP_132690765.1">
    <property type="nucleotide sequence ID" value="NZ_SKBU01000015.1"/>
</dbReference>
<feature type="domain" description="General secretion pathway GspH" evidence="9">
    <location>
        <begin position="46"/>
        <end position="141"/>
    </location>
</feature>
<evidence type="ECO:0000313" key="11">
    <source>
        <dbReference type="Proteomes" id="UP000295244"/>
    </source>
</evidence>
<dbReference type="InterPro" id="IPR045584">
    <property type="entry name" value="Pilin-like"/>
</dbReference>
<evidence type="ECO:0000256" key="6">
    <source>
        <dbReference type="ARBA" id="ARBA00022989"/>
    </source>
</evidence>
<evidence type="ECO:0000256" key="7">
    <source>
        <dbReference type="ARBA" id="ARBA00023136"/>
    </source>
</evidence>
<keyword evidence="11" id="KW-1185">Reference proteome</keyword>